<sequence>MLIFQLFFPICYNDHWFLFVVDLENKFFLFLDSYYSKSVECYISSLYFCSLYV</sequence>
<keyword evidence="2" id="KW-0645">Protease</keyword>
<protein>
    <recommendedName>
        <fullName evidence="4">Ubiquitin-like protease family profile domain-containing protein</fullName>
    </recommendedName>
</protein>
<accession>A0A0A9BBU3</accession>
<organism evidence="5">
    <name type="scientific">Arundo donax</name>
    <name type="common">Giant reed</name>
    <name type="synonym">Donax arundinaceus</name>
    <dbReference type="NCBI Taxonomy" id="35708"/>
    <lineage>
        <taxon>Eukaryota</taxon>
        <taxon>Viridiplantae</taxon>
        <taxon>Streptophyta</taxon>
        <taxon>Embryophyta</taxon>
        <taxon>Tracheophyta</taxon>
        <taxon>Spermatophyta</taxon>
        <taxon>Magnoliopsida</taxon>
        <taxon>Liliopsida</taxon>
        <taxon>Poales</taxon>
        <taxon>Poaceae</taxon>
        <taxon>PACMAD clade</taxon>
        <taxon>Arundinoideae</taxon>
        <taxon>Arundineae</taxon>
        <taxon>Arundo</taxon>
    </lineage>
</organism>
<dbReference type="AlphaFoldDB" id="A0A0A9BBU3"/>
<proteinExistence type="inferred from homology"/>
<dbReference type="GO" id="GO:0008234">
    <property type="term" value="F:cysteine-type peptidase activity"/>
    <property type="evidence" value="ECO:0007669"/>
    <property type="project" value="InterPro"/>
</dbReference>
<feature type="domain" description="Ubiquitin-like protease family profile" evidence="4">
    <location>
        <begin position="6"/>
        <end position="36"/>
    </location>
</feature>
<dbReference type="GO" id="GO:0006508">
    <property type="term" value="P:proteolysis"/>
    <property type="evidence" value="ECO:0007669"/>
    <property type="project" value="UniProtKB-KW"/>
</dbReference>
<evidence type="ECO:0000256" key="1">
    <source>
        <dbReference type="ARBA" id="ARBA00005234"/>
    </source>
</evidence>
<evidence type="ECO:0000256" key="2">
    <source>
        <dbReference type="ARBA" id="ARBA00022670"/>
    </source>
</evidence>
<dbReference type="EMBL" id="GBRH01238302">
    <property type="protein sequence ID" value="JAD59593.1"/>
    <property type="molecule type" value="Transcribed_RNA"/>
</dbReference>
<dbReference type="InterPro" id="IPR003653">
    <property type="entry name" value="Peptidase_C48_C"/>
</dbReference>
<evidence type="ECO:0000259" key="4">
    <source>
        <dbReference type="Pfam" id="PF02902"/>
    </source>
</evidence>
<keyword evidence="3" id="KW-0378">Hydrolase</keyword>
<dbReference type="Gene3D" id="3.40.395.10">
    <property type="entry name" value="Adenoviral Proteinase, Chain A"/>
    <property type="match status" value="1"/>
</dbReference>
<comment type="similarity">
    <text evidence="1">Belongs to the peptidase C48 family.</text>
</comment>
<evidence type="ECO:0000313" key="5">
    <source>
        <dbReference type="EMBL" id="JAD59593.1"/>
    </source>
</evidence>
<dbReference type="Pfam" id="PF02902">
    <property type="entry name" value="Peptidase_C48"/>
    <property type="match status" value="1"/>
</dbReference>
<name>A0A0A9BBU3_ARUDO</name>
<reference evidence="5" key="1">
    <citation type="submission" date="2014-09" db="EMBL/GenBank/DDBJ databases">
        <authorList>
            <person name="Magalhaes I.L.F."/>
            <person name="Oliveira U."/>
            <person name="Santos F.R."/>
            <person name="Vidigal T.H.D.A."/>
            <person name="Brescovit A.D."/>
            <person name="Santos A.J."/>
        </authorList>
    </citation>
    <scope>NUCLEOTIDE SEQUENCE</scope>
    <source>
        <tissue evidence="5">Shoot tissue taken approximately 20 cm above the soil surface</tissue>
    </source>
</reference>
<evidence type="ECO:0000256" key="3">
    <source>
        <dbReference type="ARBA" id="ARBA00022801"/>
    </source>
</evidence>
<reference evidence="5" key="2">
    <citation type="journal article" date="2015" name="Data Brief">
        <title>Shoot transcriptome of the giant reed, Arundo donax.</title>
        <authorList>
            <person name="Barrero R.A."/>
            <person name="Guerrero F.D."/>
            <person name="Moolhuijzen P."/>
            <person name="Goolsby J.A."/>
            <person name="Tidwell J."/>
            <person name="Bellgard S.E."/>
            <person name="Bellgard M.I."/>
        </authorList>
    </citation>
    <scope>NUCLEOTIDE SEQUENCE</scope>
    <source>
        <tissue evidence="5">Shoot tissue taken approximately 20 cm above the soil surface</tissue>
    </source>
</reference>
<dbReference type="InterPro" id="IPR038765">
    <property type="entry name" value="Papain-like_cys_pep_sf"/>
</dbReference>
<dbReference type="SUPFAM" id="SSF54001">
    <property type="entry name" value="Cysteine proteinases"/>
    <property type="match status" value="1"/>
</dbReference>